<proteinExistence type="inferred from homology"/>
<comment type="catalytic activity">
    <reaction evidence="1">
        <text>Release of any N-terminal amino acid, including proline, that is linked to proline, even from a dipeptide or tripeptide.</text>
        <dbReference type="EC" id="3.4.11.9"/>
    </reaction>
</comment>
<keyword evidence="5" id="KW-0645">Protease</keyword>
<dbReference type="InterPro" id="IPR029149">
    <property type="entry name" value="Creatin/AminoP/Spt16_N"/>
</dbReference>
<dbReference type="GO" id="GO:0005829">
    <property type="term" value="C:cytosol"/>
    <property type="evidence" value="ECO:0007669"/>
    <property type="project" value="TreeGrafter"/>
</dbReference>
<dbReference type="GO" id="GO:0070006">
    <property type="term" value="F:metalloaminopeptidase activity"/>
    <property type="evidence" value="ECO:0007669"/>
    <property type="project" value="InterPro"/>
</dbReference>
<evidence type="ECO:0000256" key="7">
    <source>
        <dbReference type="ARBA" id="ARBA00022801"/>
    </source>
</evidence>
<keyword evidence="6 10" id="KW-0479">Metal-binding</keyword>
<dbReference type="STRING" id="1232681.ADIS_2167"/>
<dbReference type="Pfam" id="PF00557">
    <property type="entry name" value="Peptidase_M24"/>
    <property type="match status" value="1"/>
</dbReference>
<keyword evidence="12" id="KW-0031">Aminopeptidase</keyword>
<comment type="caution">
    <text evidence="12">The sequence shown here is derived from an EMBL/GenBank/DDBJ whole genome shotgun (WGS) entry which is preliminary data.</text>
</comment>
<gene>
    <name evidence="12" type="ORF">ADIS_2167</name>
</gene>
<keyword evidence="13" id="KW-1185">Reference proteome</keyword>
<evidence type="ECO:0000256" key="4">
    <source>
        <dbReference type="ARBA" id="ARBA00012574"/>
    </source>
</evidence>
<dbReference type="CDD" id="cd01087">
    <property type="entry name" value="Prolidase"/>
    <property type="match status" value="1"/>
</dbReference>
<dbReference type="SUPFAM" id="SSF53092">
    <property type="entry name" value="Creatinase/prolidase N-terminal domain"/>
    <property type="match status" value="1"/>
</dbReference>
<evidence type="ECO:0000313" key="13">
    <source>
        <dbReference type="Proteomes" id="UP000013909"/>
    </source>
</evidence>
<dbReference type="Gene3D" id="3.40.350.10">
    <property type="entry name" value="Creatinase/prolidase N-terminal domain"/>
    <property type="match status" value="1"/>
</dbReference>
<dbReference type="InterPro" id="IPR000994">
    <property type="entry name" value="Pept_M24"/>
</dbReference>
<evidence type="ECO:0000256" key="2">
    <source>
        <dbReference type="ARBA" id="ARBA00001936"/>
    </source>
</evidence>
<comment type="cofactor">
    <cofactor evidence="2">
        <name>Mn(2+)</name>
        <dbReference type="ChEBI" id="CHEBI:29035"/>
    </cofactor>
</comment>
<evidence type="ECO:0000256" key="3">
    <source>
        <dbReference type="ARBA" id="ARBA00008766"/>
    </source>
</evidence>
<dbReference type="PANTHER" id="PTHR43226">
    <property type="entry name" value="XAA-PRO AMINOPEPTIDASE 3"/>
    <property type="match status" value="1"/>
</dbReference>
<comment type="similarity">
    <text evidence="3 10">Belongs to the peptidase M24B family.</text>
</comment>
<dbReference type="Proteomes" id="UP000013909">
    <property type="component" value="Unassembled WGS sequence"/>
</dbReference>
<dbReference type="SMART" id="SM01011">
    <property type="entry name" value="AMP_N"/>
    <property type="match status" value="1"/>
</dbReference>
<evidence type="ECO:0000256" key="5">
    <source>
        <dbReference type="ARBA" id="ARBA00022670"/>
    </source>
</evidence>
<dbReference type="PANTHER" id="PTHR43226:SF4">
    <property type="entry name" value="XAA-PRO AMINOPEPTIDASE 3"/>
    <property type="match status" value="1"/>
</dbReference>
<organism evidence="12 13">
    <name type="scientific">Lunatimonas lonarensis</name>
    <dbReference type="NCBI Taxonomy" id="1232681"/>
    <lineage>
        <taxon>Bacteria</taxon>
        <taxon>Pseudomonadati</taxon>
        <taxon>Bacteroidota</taxon>
        <taxon>Cytophagia</taxon>
        <taxon>Cytophagales</taxon>
        <taxon>Cyclobacteriaceae</taxon>
    </lineage>
</organism>
<dbReference type="AlphaFoldDB" id="R7ZTH8"/>
<dbReference type="InterPro" id="IPR052433">
    <property type="entry name" value="X-Pro_dipept-like"/>
</dbReference>
<name>R7ZTH8_9BACT</name>
<protein>
    <recommendedName>
        <fullName evidence="4">Xaa-Pro aminopeptidase</fullName>
        <ecNumber evidence="4">3.4.11.9</ecNumber>
    </recommendedName>
</protein>
<feature type="domain" description="Aminopeptidase P N-terminal" evidence="11">
    <location>
        <begin position="33"/>
        <end position="165"/>
    </location>
</feature>
<dbReference type="InterPro" id="IPR007865">
    <property type="entry name" value="Aminopep_P_N"/>
</dbReference>
<evidence type="ECO:0000256" key="9">
    <source>
        <dbReference type="ARBA" id="ARBA00023211"/>
    </source>
</evidence>
<evidence type="ECO:0000256" key="6">
    <source>
        <dbReference type="ARBA" id="ARBA00022723"/>
    </source>
</evidence>
<keyword evidence="9" id="KW-0464">Manganese</keyword>
<evidence type="ECO:0000259" key="11">
    <source>
        <dbReference type="SMART" id="SM01011"/>
    </source>
</evidence>
<dbReference type="PROSITE" id="PS00491">
    <property type="entry name" value="PROLINE_PEPTIDASE"/>
    <property type="match status" value="1"/>
</dbReference>
<evidence type="ECO:0000256" key="8">
    <source>
        <dbReference type="ARBA" id="ARBA00023049"/>
    </source>
</evidence>
<dbReference type="GO" id="GO:0006508">
    <property type="term" value="P:proteolysis"/>
    <property type="evidence" value="ECO:0007669"/>
    <property type="project" value="UniProtKB-KW"/>
</dbReference>
<dbReference type="InterPro" id="IPR036005">
    <property type="entry name" value="Creatinase/aminopeptidase-like"/>
</dbReference>
<evidence type="ECO:0000256" key="1">
    <source>
        <dbReference type="ARBA" id="ARBA00001424"/>
    </source>
</evidence>
<dbReference type="PATRIC" id="fig|1288963.3.peg.2158"/>
<evidence type="ECO:0000256" key="10">
    <source>
        <dbReference type="RuleBase" id="RU000590"/>
    </source>
</evidence>
<dbReference type="RefSeq" id="WP_010854305.1">
    <property type="nucleotide sequence ID" value="NZ_AQHR01000059.1"/>
</dbReference>
<accession>R7ZTH8</accession>
<dbReference type="GO" id="GO:0030145">
    <property type="term" value="F:manganese ion binding"/>
    <property type="evidence" value="ECO:0007669"/>
    <property type="project" value="InterPro"/>
</dbReference>
<dbReference type="EC" id="3.4.11.9" evidence="4"/>
<dbReference type="Gene3D" id="3.90.230.10">
    <property type="entry name" value="Creatinase/methionine aminopeptidase superfamily"/>
    <property type="match status" value="1"/>
</dbReference>
<keyword evidence="7 12" id="KW-0378">Hydrolase</keyword>
<dbReference type="InterPro" id="IPR001131">
    <property type="entry name" value="Peptidase_M24B_aminopep-P_CS"/>
</dbReference>
<dbReference type="Pfam" id="PF05195">
    <property type="entry name" value="AMP_N"/>
    <property type="match status" value="1"/>
</dbReference>
<evidence type="ECO:0000313" key="12">
    <source>
        <dbReference type="EMBL" id="EON77299.1"/>
    </source>
</evidence>
<keyword evidence="8" id="KW-0482">Metalloprotease</keyword>
<reference evidence="12 13" key="1">
    <citation type="submission" date="2013-02" db="EMBL/GenBank/DDBJ databases">
        <title>A novel strain isolated from Lonar lake, Maharashtra, India.</title>
        <authorList>
            <person name="Singh A."/>
        </authorList>
    </citation>
    <scope>NUCLEOTIDE SEQUENCE [LARGE SCALE GENOMIC DNA]</scope>
    <source>
        <strain evidence="12 13">AK24</strain>
    </source>
</reference>
<dbReference type="SUPFAM" id="SSF55920">
    <property type="entry name" value="Creatinase/aminopeptidase"/>
    <property type="match status" value="1"/>
</dbReference>
<dbReference type="EMBL" id="AQHR01000059">
    <property type="protein sequence ID" value="EON77299.1"/>
    <property type="molecule type" value="Genomic_DNA"/>
</dbReference>
<dbReference type="OrthoDB" id="9806388at2"/>
<sequence length="474" mass="52182">MRLNFNIVSQLLCVVLFAGSMDLRAQSYFADGLSPKFHQERRQAFRDLLPENGVAVIFNNPVKNRSNDTEFSYRPNSDFYYLTGFREPNAALIIFKKPQTIDGAKVDEIIYVQPRDPRKEQWDGVRLGVDGVKEKLGFEHAYVHSEFMNSPQIDWNNLGPLLSFDMGTIEGGSHNAPLNEMVSKLKSRSLSKEVPGHTALNQIMATLRAVKTAEELVILEKAILISGKGHVESFKSIKPGVSERAIQGVHEFVHKAMGAEDIGYGSIVGAGNNTTILHYVENSVENLTEGLILMDVGAEYKGYSGDITRTVPVKGVFSPEEKAIYEIVLEALEAGIAACTVGAEYKEIDMAARKVIDAGLVKLGLVKPGEKHPYFPHGTGHHLGLDVHDRGGRGILEPGMVLTVEPGIYIPEGSDVDPKWWRIGVRIEDNILITADGNRNLSAFVPKTVEAIERTMKEEGILQKLELTSGGGVF</sequence>